<name>A0A443RYW4_9ACAR</name>
<dbReference type="OrthoDB" id="116216at2759"/>
<feature type="domain" description="CCHC-type" evidence="4">
    <location>
        <begin position="302"/>
        <end position="316"/>
    </location>
</feature>
<sequence length="377" mass="44173">MSNCKVSKWLQDLLEKLEEQVDSEIQNIKNEHETETKEAENLKTLLKECQRIEKINIEIIEKMQQEIEDLKEWKRENSSDTKNCSQCEERSTHITRLNVKNEQRSNKVELLERRIQESELIQNSKRSECEETELEIEKFEGGTQKAFVINAAETQERSEVDTSRVSSSDAFSKSVKSESVTLINKQRRKSHDLSKNIRCYVCDKVGHKSNECWNRDRSFVWRKYRRRSDHSDSSFGSTGTATRSRQERSTGANSANWRTTRVSSNYKKKNIHKSTSSSSDETSNSSNIRNHEQREKYDYRKKCYCCGKQGHLSRDCYSVKNDWQEMKNENVEMMQHGLCTLTKIVNRMSKTFEKWIPRMLKPPIPSEPDVPFKKGGV</sequence>
<protein>
    <recommendedName>
        <fullName evidence="4">CCHC-type domain-containing protein</fullName>
    </recommendedName>
</protein>
<feature type="domain" description="CCHC-type" evidence="4">
    <location>
        <begin position="198"/>
        <end position="212"/>
    </location>
</feature>
<feature type="coiled-coil region" evidence="2">
    <location>
        <begin position="7"/>
        <end position="114"/>
    </location>
</feature>
<dbReference type="InterPro" id="IPR036875">
    <property type="entry name" value="Znf_CCHC_sf"/>
</dbReference>
<dbReference type="SUPFAM" id="SSF57756">
    <property type="entry name" value="Retrovirus zinc finger-like domains"/>
    <property type="match status" value="2"/>
</dbReference>
<organism evidence="5 6">
    <name type="scientific">Leptotrombidium deliense</name>
    <dbReference type="NCBI Taxonomy" id="299467"/>
    <lineage>
        <taxon>Eukaryota</taxon>
        <taxon>Metazoa</taxon>
        <taxon>Ecdysozoa</taxon>
        <taxon>Arthropoda</taxon>
        <taxon>Chelicerata</taxon>
        <taxon>Arachnida</taxon>
        <taxon>Acari</taxon>
        <taxon>Acariformes</taxon>
        <taxon>Trombidiformes</taxon>
        <taxon>Prostigmata</taxon>
        <taxon>Anystina</taxon>
        <taxon>Parasitengona</taxon>
        <taxon>Trombiculoidea</taxon>
        <taxon>Trombiculidae</taxon>
        <taxon>Leptotrombidium</taxon>
    </lineage>
</organism>
<keyword evidence="6" id="KW-1185">Reference proteome</keyword>
<dbReference type="InterPro" id="IPR001878">
    <property type="entry name" value="Znf_CCHC"/>
</dbReference>
<gene>
    <name evidence="5" type="ORF">B4U80_12083</name>
</gene>
<keyword evidence="2" id="KW-0175">Coiled coil</keyword>
<reference evidence="5 6" key="1">
    <citation type="journal article" date="2018" name="Gigascience">
        <title>Genomes of trombidid mites reveal novel predicted allergens and laterally-transferred genes associated with secondary metabolism.</title>
        <authorList>
            <person name="Dong X."/>
            <person name="Chaisiri K."/>
            <person name="Xia D."/>
            <person name="Armstrong S.D."/>
            <person name="Fang Y."/>
            <person name="Donnelly M.J."/>
            <person name="Kadowaki T."/>
            <person name="McGarry J.W."/>
            <person name="Darby A.C."/>
            <person name="Makepeace B.L."/>
        </authorList>
    </citation>
    <scope>NUCLEOTIDE SEQUENCE [LARGE SCALE GENOMIC DNA]</scope>
    <source>
        <strain evidence="5">UoL-UT</strain>
    </source>
</reference>
<evidence type="ECO:0000313" key="5">
    <source>
        <dbReference type="EMBL" id="RWS20428.1"/>
    </source>
</evidence>
<evidence type="ECO:0000256" key="2">
    <source>
        <dbReference type="SAM" id="Coils"/>
    </source>
</evidence>
<dbReference type="Proteomes" id="UP000288716">
    <property type="component" value="Unassembled WGS sequence"/>
</dbReference>
<feature type="compositionally biased region" description="Polar residues" evidence="3">
    <location>
        <begin position="233"/>
        <end position="265"/>
    </location>
</feature>
<keyword evidence="1" id="KW-0479">Metal-binding</keyword>
<dbReference type="SMART" id="SM00343">
    <property type="entry name" value="ZnF_C2HC"/>
    <property type="match status" value="2"/>
</dbReference>
<dbReference type="Gene3D" id="4.10.60.10">
    <property type="entry name" value="Zinc finger, CCHC-type"/>
    <property type="match status" value="1"/>
</dbReference>
<accession>A0A443RYW4</accession>
<feature type="region of interest" description="Disordered" evidence="3">
    <location>
        <begin position="229"/>
        <end position="292"/>
    </location>
</feature>
<keyword evidence="1" id="KW-0863">Zinc-finger</keyword>
<dbReference type="AlphaFoldDB" id="A0A443RYW4"/>
<evidence type="ECO:0000313" key="6">
    <source>
        <dbReference type="Proteomes" id="UP000288716"/>
    </source>
</evidence>
<dbReference type="GO" id="GO:0008270">
    <property type="term" value="F:zinc ion binding"/>
    <property type="evidence" value="ECO:0007669"/>
    <property type="project" value="UniProtKB-KW"/>
</dbReference>
<evidence type="ECO:0000259" key="4">
    <source>
        <dbReference type="PROSITE" id="PS50158"/>
    </source>
</evidence>
<evidence type="ECO:0000256" key="1">
    <source>
        <dbReference type="PROSITE-ProRule" id="PRU00047"/>
    </source>
</evidence>
<comment type="caution">
    <text evidence="5">The sequence shown here is derived from an EMBL/GenBank/DDBJ whole genome shotgun (WGS) entry which is preliminary data.</text>
</comment>
<evidence type="ECO:0000256" key="3">
    <source>
        <dbReference type="SAM" id="MobiDB-lite"/>
    </source>
</evidence>
<dbReference type="PROSITE" id="PS50158">
    <property type="entry name" value="ZF_CCHC"/>
    <property type="match status" value="2"/>
</dbReference>
<dbReference type="GO" id="GO:0003676">
    <property type="term" value="F:nucleic acid binding"/>
    <property type="evidence" value="ECO:0007669"/>
    <property type="project" value="InterPro"/>
</dbReference>
<proteinExistence type="predicted"/>
<keyword evidence="1" id="KW-0862">Zinc</keyword>
<feature type="compositionally biased region" description="Low complexity" evidence="3">
    <location>
        <begin position="274"/>
        <end position="287"/>
    </location>
</feature>
<dbReference type="EMBL" id="NCKV01017599">
    <property type="protein sequence ID" value="RWS20428.1"/>
    <property type="molecule type" value="Genomic_DNA"/>
</dbReference>
<dbReference type="VEuPathDB" id="VectorBase:LDEU011612"/>